<organism evidence="1 2">
    <name type="scientific">Pan paniscus</name>
    <name type="common">Pygmy chimpanzee</name>
    <name type="synonym">Bonobo</name>
    <dbReference type="NCBI Taxonomy" id="9597"/>
    <lineage>
        <taxon>Eukaryota</taxon>
        <taxon>Metazoa</taxon>
        <taxon>Chordata</taxon>
        <taxon>Craniata</taxon>
        <taxon>Vertebrata</taxon>
        <taxon>Euteleostomi</taxon>
        <taxon>Mammalia</taxon>
        <taxon>Eutheria</taxon>
        <taxon>Euarchontoglires</taxon>
        <taxon>Primates</taxon>
        <taxon>Haplorrhini</taxon>
        <taxon>Catarrhini</taxon>
        <taxon>Hominidae</taxon>
        <taxon>Pan</taxon>
    </lineage>
</organism>
<evidence type="ECO:0000313" key="1">
    <source>
        <dbReference type="Ensembl" id="ENSPPAP00000005271.1"/>
    </source>
</evidence>
<reference evidence="1" key="2">
    <citation type="submission" date="2025-08" db="UniProtKB">
        <authorList>
            <consortium name="Ensembl"/>
        </authorList>
    </citation>
    <scope>IDENTIFICATION</scope>
</reference>
<accession>A0A2R8ZR10</accession>
<dbReference type="Proteomes" id="UP000240080">
    <property type="component" value="Chromosome 14"/>
</dbReference>
<protein>
    <submittedName>
        <fullName evidence="1">Uncharacterized protein</fullName>
    </submittedName>
</protein>
<keyword evidence="2" id="KW-1185">Reference proteome</keyword>
<evidence type="ECO:0000313" key="2">
    <source>
        <dbReference type="Proteomes" id="UP000240080"/>
    </source>
</evidence>
<sequence length="52" mass="5656">MKRKTKTPSEGGQVLAEQRGSCSCQRLTARKALPILVFTIETTTACTDHFGS</sequence>
<dbReference type="GeneTree" id="ENSGT00910000148579"/>
<reference evidence="1 2" key="1">
    <citation type="journal article" date="2012" name="Nature">
        <title>The bonobo genome compared with the chimpanzee and human genomes.</title>
        <authorList>
            <person name="Prufer K."/>
            <person name="Munch K."/>
            <person name="Hellmann I."/>
            <person name="Akagi K."/>
            <person name="Miller J.R."/>
            <person name="Walenz B."/>
            <person name="Koren S."/>
            <person name="Sutton G."/>
            <person name="Kodira C."/>
            <person name="Winer R."/>
            <person name="Knight J.R."/>
            <person name="Mullikin J.C."/>
            <person name="Meader S.J."/>
            <person name="Ponting C.P."/>
            <person name="Lunter G."/>
            <person name="Higashino S."/>
            <person name="Hobolth A."/>
            <person name="Dutheil J."/>
            <person name="Karakoc E."/>
            <person name="Alkan C."/>
            <person name="Sajjadian S."/>
            <person name="Catacchio C.R."/>
            <person name="Ventura M."/>
            <person name="Marques-Bonet T."/>
            <person name="Eichler E.E."/>
            <person name="Andre C."/>
            <person name="Atencia R."/>
            <person name="Mugisha L."/>
            <person name="Junhold J."/>
            <person name="Patterson N."/>
            <person name="Siebauer M."/>
            <person name="Good J.M."/>
            <person name="Fischer A."/>
            <person name="Ptak S.E."/>
            <person name="Lachmann M."/>
            <person name="Symer D.E."/>
            <person name="Mailund T."/>
            <person name="Schierup M.H."/>
            <person name="Andres A.M."/>
            <person name="Kelso J."/>
            <person name="Paabo S."/>
        </authorList>
    </citation>
    <scope>NUCLEOTIDE SEQUENCE [LARGE SCALE GENOMIC DNA]</scope>
</reference>
<dbReference type="EMBL" id="AJFE02118108">
    <property type="status" value="NOT_ANNOTATED_CDS"/>
    <property type="molecule type" value="Genomic_DNA"/>
</dbReference>
<dbReference type="Ensembl" id="ENSPPAT00000024034.1">
    <property type="protein sequence ID" value="ENSPPAP00000005271.1"/>
    <property type="gene ID" value="ENSPPAG00000021934.1"/>
</dbReference>
<name>A0A2R8ZR10_PANPA</name>
<reference evidence="1" key="3">
    <citation type="submission" date="2025-09" db="UniProtKB">
        <authorList>
            <consortium name="Ensembl"/>
        </authorList>
    </citation>
    <scope>IDENTIFICATION</scope>
</reference>
<dbReference type="AlphaFoldDB" id="A0A2R8ZR10"/>
<proteinExistence type="predicted"/>
<dbReference type="Bgee" id="ENSPPAG00000021934">
    <property type="expression patterns" value="Expressed in adult mammalian kidney and 6 other cell types or tissues"/>
</dbReference>